<evidence type="ECO:0000256" key="2">
    <source>
        <dbReference type="SAM" id="SignalP"/>
    </source>
</evidence>
<sequence length="138" mass="14498">MRKSVLLACVTASFVLAGCDNAAEEAAPEDTATVEETTEEVASVSADGGPSAGTYEVTQADGTTFTYTANPDGTYVVVDADGTEVETGTWRQDGPNRWCDAATGEEEECYTEVVDENGVYTSTSESDPEDTSTIVRVS</sequence>
<comment type="caution">
    <text evidence="3">The sequence shown here is derived from an EMBL/GenBank/DDBJ whole genome shotgun (WGS) entry which is preliminary data.</text>
</comment>
<gene>
    <name evidence="3" type="ORF">AAEO60_03605</name>
</gene>
<proteinExistence type="predicted"/>
<reference evidence="3 4" key="1">
    <citation type="submission" date="2024-04" db="EMBL/GenBank/DDBJ databases">
        <title>Aurantiacibacter sp. DGU6 16S ribosomal RNA gene Genome sequencing and assembly.</title>
        <authorList>
            <person name="Park S."/>
        </authorList>
    </citation>
    <scope>NUCLEOTIDE SEQUENCE [LARGE SCALE GENOMIC DNA]</scope>
    <source>
        <strain evidence="3 4">DGU6</strain>
    </source>
</reference>
<keyword evidence="4" id="KW-1185">Reference proteome</keyword>
<feature type="chain" id="PRO_5045098628" evidence="2">
    <location>
        <begin position="23"/>
        <end position="138"/>
    </location>
</feature>
<evidence type="ECO:0000256" key="1">
    <source>
        <dbReference type="SAM" id="MobiDB-lite"/>
    </source>
</evidence>
<dbReference type="EMBL" id="JBBYHV010000001">
    <property type="protein sequence ID" value="MEL1249750.1"/>
    <property type="molecule type" value="Genomic_DNA"/>
</dbReference>
<evidence type="ECO:0000313" key="3">
    <source>
        <dbReference type="EMBL" id="MEL1249750.1"/>
    </source>
</evidence>
<feature type="region of interest" description="Disordered" evidence="1">
    <location>
        <begin position="118"/>
        <end position="138"/>
    </location>
</feature>
<dbReference type="PROSITE" id="PS51257">
    <property type="entry name" value="PROKAR_LIPOPROTEIN"/>
    <property type="match status" value="1"/>
</dbReference>
<feature type="signal peptide" evidence="2">
    <location>
        <begin position="1"/>
        <end position="22"/>
    </location>
</feature>
<dbReference type="Proteomes" id="UP001497045">
    <property type="component" value="Unassembled WGS sequence"/>
</dbReference>
<name>A0ABU9IBI6_9SPHN</name>
<organism evidence="3 4">
    <name type="scientific">Aurantiacibacter gilvus</name>
    <dbReference type="NCBI Taxonomy" id="3139141"/>
    <lineage>
        <taxon>Bacteria</taxon>
        <taxon>Pseudomonadati</taxon>
        <taxon>Pseudomonadota</taxon>
        <taxon>Alphaproteobacteria</taxon>
        <taxon>Sphingomonadales</taxon>
        <taxon>Erythrobacteraceae</taxon>
        <taxon>Aurantiacibacter</taxon>
    </lineage>
</organism>
<evidence type="ECO:0000313" key="4">
    <source>
        <dbReference type="Proteomes" id="UP001497045"/>
    </source>
</evidence>
<dbReference type="RefSeq" id="WP_341672278.1">
    <property type="nucleotide sequence ID" value="NZ_JBBYHV010000001.1"/>
</dbReference>
<keyword evidence="2" id="KW-0732">Signal</keyword>
<accession>A0ABU9IBI6</accession>
<protein>
    <submittedName>
        <fullName evidence="3">Uncharacterized protein</fullName>
    </submittedName>
</protein>